<dbReference type="eggNOG" id="ENOG5032SCF">
    <property type="taxonomic scope" value="Bacteria"/>
</dbReference>
<dbReference type="CDD" id="cd00130">
    <property type="entry name" value="PAS"/>
    <property type="match status" value="1"/>
</dbReference>
<name>Q7U3R5_PARMW</name>
<dbReference type="InterPro" id="IPR013978">
    <property type="entry name" value="MEKHLA"/>
</dbReference>
<accession>Q7U3R5</accession>
<dbReference type="Gene3D" id="3.30.450.20">
    <property type="entry name" value="PAS domain"/>
    <property type="match status" value="1"/>
</dbReference>
<dbReference type="EMBL" id="BX569695">
    <property type="protein sequence ID" value="CAE08879.1"/>
    <property type="molecule type" value="Genomic_DNA"/>
</dbReference>
<reference evidence="2 3" key="1">
    <citation type="journal article" date="2003" name="Nature">
        <title>The genome of a motile marine Synechococcus.</title>
        <authorList>
            <person name="Palenik B."/>
            <person name="Brahamsha B."/>
            <person name="Larimer F."/>
            <person name="Land M."/>
            <person name="Hauser L."/>
            <person name="Chain P."/>
            <person name="Lamerdin J."/>
            <person name="Regala W."/>
            <person name="Allen E.A."/>
            <person name="McCarren J."/>
            <person name="Paulsen I."/>
            <person name="Dufresne A."/>
            <person name="Partensky F."/>
            <person name="Webb E."/>
            <person name="Waterbury J."/>
        </authorList>
    </citation>
    <scope>NUCLEOTIDE SEQUENCE [LARGE SCALE GENOMIC DNA]</scope>
    <source>
        <strain evidence="2 3">WH8102</strain>
    </source>
</reference>
<dbReference type="STRING" id="84588.SYNW2364"/>
<dbReference type="Proteomes" id="UP000001422">
    <property type="component" value="Chromosome"/>
</dbReference>
<dbReference type="SUPFAM" id="SSF55785">
    <property type="entry name" value="PYP-like sensor domain (PAS domain)"/>
    <property type="match status" value="1"/>
</dbReference>
<keyword evidence="3" id="KW-1185">Reference proteome</keyword>
<dbReference type="AlphaFoldDB" id="Q7U3R5"/>
<dbReference type="HOGENOM" id="CLU_115296_1_0_3"/>
<evidence type="ECO:0000313" key="3">
    <source>
        <dbReference type="Proteomes" id="UP000001422"/>
    </source>
</evidence>
<gene>
    <name evidence="2" type="ordered locus">SYNW2364</name>
</gene>
<dbReference type="InterPro" id="IPR035965">
    <property type="entry name" value="PAS-like_dom_sf"/>
</dbReference>
<dbReference type="KEGG" id="syw:SYNW2364"/>
<sequence length="158" mass="17860">MGDAPWLSAEKRGLTALLLSSHQRAFQRPLIAAARSSQSMRLCCQELFSCGFPVLAHGIGADPVLIYANAAALQLWGRRWGDMVGMPSRLTAPDEVRSDRRQALKQAQTQDAMRGYGGVHIDHQGRRFMIRNARIWTLLDEENRTIGQAACFHDWWWI</sequence>
<evidence type="ECO:0000313" key="2">
    <source>
        <dbReference type="EMBL" id="CAE08879.1"/>
    </source>
</evidence>
<dbReference type="Pfam" id="PF08670">
    <property type="entry name" value="MEKHLA"/>
    <property type="match status" value="1"/>
</dbReference>
<dbReference type="RefSeq" id="WP_011129217.1">
    <property type="nucleotide sequence ID" value="NC_005070.1"/>
</dbReference>
<proteinExistence type="predicted"/>
<feature type="domain" description="MEKHLA" evidence="1">
    <location>
        <begin position="14"/>
        <end position="157"/>
    </location>
</feature>
<evidence type="ECO:0000259" key="1">
    <source>
        <dbReference type="Pfam" id="PF08670"/>
    </source>
</evidence>
<protein>
    <recommendedName>
        <fullName evidence="1">MEKHLA domain-containing protein</fullName>
    </recommendedName>
</protein>
<organism evidence="2 3">
    <name type="scientific">Parasynechococcus marenigrum (strain WH8102)</name>
    <dbReference type="NCBI Taxonomy" id="84588"/>
    <lineage>
        <taxon>Bacteria</taxon>
        <taxon>Bacillati</taxon>
        <taxon>Cyanobacteriota</taxon>
        <taxon>Cyanophyceae</taxon>
        <taxon>Synechococcales</taxon>
        <taxon>Prochlorococcaceae</taxon>
        <taxon>Parasynechococcus</taxon>
        <taxon>Parasynechococcus marenigrum</taxon>
    </lineage>
</organism>
<dbReference type="InterPro" id="IPR000014">
    <property type="entry name" value="PAS"/>
</dbReference>